<accession>A0A377N5Y4</accession>
<dbReference type="AlphaFoldDB" id="A0A377N5Y4"/>
<dbReference type="Proteomes" id="UP000254304">
    <property type="component" value="Unassembled WGS sequence"/>
</dbReference>
<reference evidence="2 3" key="1">
    <citation type="submission" date="2018-06" db="EMBL/GenBank/DDBJ databases">
        <authorList>
            <consortium name="Pathogen Informatics"/>
            <person name="Doyle S."/>
        </authorList>
    </citation>
    <scope>NUCLEOTIDE SEQUENCE [LARGE SCALE GENOMIC DNA]</scope>
    <source>
        <strain evidence="2 3">NCTC12157</strain>
    </source>
</reference>
<dbReference type="SUPFAM" id="SSF53474">
    <property type="entry name" value="alpha/beta-Hydrolases"/>
    <property type="match status" value="1"/>
</dbReference>
<proteinExistence type="predicted"/>
<sequence>MALGNTDFMHFRKLSRRLKRGLFALLLVALTLFGVRAYDSLQGAPLEPWHRLVPDELTEAQLDKSTWADYLKAEQRAFEEVKQQVTDKLEPEERIPLNRYYDRSPIYPEHFATDWNRSYELMPEGKPRGAVVLLHGLTDSPYSLRHIAQDYQRRGFVAVGIRLPGHGTVPGGLTNVDWPQWLAATRLAVREARRAAGPDVPLQMVGFSNGGALAVKYTLDALDNASLERPARLVLISPMIGVTSFARFAGIAGWPAIFPAFAKTAWLNILPEFNPFKYNSFPVNGARQSYLLTRALQKQVSADAKSGKLEQLPPILAFQSVLDSTVSTRAVVTHLFNQLPANGSQLVLIDINRNAYVGPLLRASSETAIERLLPAAPRHYQTTVITNASPEQAATVAQITEAEQAQATTTPLGIDYPSEFYSLSHVALPFPLDDSLYGRNPQGAPQYGIHLGRLAARGESGALVVSMDQLMRVSSNPFYPYMLQRIAQ</sequence>
<dbReference type="InterPro" id="IPR022742">
    <property type="entry name" value="Hydrolase_4"/>
</dbReference>
<name>A0A377N5Y4_9GAMM</name>
<evidence type="ECO:0000313" key="3">
    <source>
        <dbReference type="Proteomes" id="UP000254304"/>
    </source>
</evidence>
<dbReference type="InterPro" id="IPR029058">
    <property type="entry name" value="AB_hydrolase_fold"/>
</dbReference>
<dbReference type="Pfam" id="PF12146">
    <property type="entry name" value="Hydrolase_4"/>
    <property type="match status" value="1"/>
</dbReference>
<dbReference type="InterPro" id="IPR051044">
    <property type="entry name" value="MAG_DAG_Lipase"/>
</dbReference>
<gene>
    <name evidence="2" type="ORF">NCTC12157_00096</name>
</gene>
<dbReference type="PANTHER" id="PTHR11614">
    <property type="entry name" value="PHOSPHOLIPASE-RELATED"/>
    <property type="match status" value="1"/>
</dbReference>
<dbReference type="EMBL" id="UGGO01000001">
    <property type="protein sequence ID" value="STQ42443.1"/>
    <property type="molecule type" value="Genomic_DNA"/>
</dbReference>
<evidence type="ECO:0000313" key="2">
    <source>
        <dbReference type="EMBL" id="STQ42443.1"/>
    </source>
</evidence>
<evidence type="ECO:0000259" key="1">
    <source>
        <dbReference type="Pfam" id="PF12146"/>
    </source>
</evidence>
<organism evidence="2 3">
    <name type="scientific">Ewingella americana</name>
    <dbReference type="NCBI Taxonomy" id="41202"/>
    <lineage>
        <taxon>Bacteria</taxon>
        <taxon>Pseudomonadati</taxon>
        <taxon>Pseudomonadota</taxon>
        <taxon>Gammaproteobacteria</taxon>
        <taxon>Enterobacterales</taxon>
        <taxon>Yersiniaceae</taxon>
        <taxon>Ewingella</taxon>
    </lineage>
</organism>
<dbReference type="Gene3D" id="3.40.50.1820">
    <property type="entry name" value="alpha/beta hydrolase"/>
    <property type="match status" value="1"/>
</dbReference>
<protein>
    <submittedName>
        <fullName evidence="2">Esterase/lipase</fullName>
    </submittedName>
</protein>
<feature type="domain" description="Serine aminopeptidase S33" evidence="1">
    <location>
        <begin position="126"/>
        <end position="247"/>
    </location>
</feature>